<organism evidence="1 2">
    <name type="scientific">Aquimarina algiphila</name>
    <dbReference type="NCBI Taxonomy" id="2047982"/>
    <lineage>
        <taxon>Bacteria</taxon>
        <taxon>Pseudomonadati</taxon>
        <taxon>Bacteroidota</taxon>
        <taxon>Flavobacteriia</taxon>
        <taxon>Flavobacteriales</taxon>
        <taxon>Flavobacteriaceae</taxon>
        <taxon>Aquimarina</taxon>
    </lineage>
</organism>
<protein>
    <submittedName>
        <fullName evidence="1">Uncharacterized protein</fullName>
    </submittedName>
</protein>
<evidence type="ECO:0000313" key="2">
    <source>
        <dbReference type="Proteomes" id="UP000318833"/>
    </source>
</evidence>
<name>A0A554VPD1_9FLAO</name>
<gene>
    <name evidence="1" type="ORF">FOF46_04710</name>
</gene>
<keyword evidence="2" id="KW-1185">Reference proteome</keyword>
<dbReference type="Proteomes" id="UP000318833">
    <property type="component" value="Unassembled WGS sequence"/>
</dbReference>
<evidence type="ECO:0000313" key="1">
    <source>
        <dbReference type="EMBL" id="TSE10339.1"/>
    </source>
</evidence>
<sequence length="84" mass="9531">MKTFNINLNINATDQNELEAKLQAFQDLQDHLDHEDFIAASEVIVEHPEIVEFIKEVIPEEGGELGMTDYIGIARKAFQRFAVA</sequence>
<proteinExistence type="predicted"/>
<accession>A0A554VPD1</accession>
<dbReference type="AlphaFoldDB" id="A0A554VPD1"/>
<reference evidence="1 2" key="1">
    <citation type="submission" date="2019-07" db="EMBL/GenBank/DDBJ databases">
        <title>The draft genome sequence of Aquimarina algiphila M91.</title>
        <authorList>
            <person name="Meng X."/>
        </authorList>
    </citation>
    <scope>NUCLEOTIDE SEQUENCE [LARGE SCALE GENOMIC DNA]</scope>
    <source>
        <strain evidence="1 2">M91</strain>
    </source>
</reference>
<dbReference type="EMBL" id="VLNR01000007">
    <property type="protein sequence ID" value="TSE10339.1"/>
    <property type="molecule type" value="Genomic_DNA"/>
</dbReference>
<comment type="caution">
    <text evidence="1">The sequence shown here is derived from an EMBL/GenBank/DDBJ whole genome shotgun (WGS) entry which is preliminary data.</text>
</comment>
<dbReference type="RefSeq" id="WP_143915638.1">
    <property type="nucleotide sequence ID" value="NZ_CANMXV010000014.1"/>
</dbReference>